<protein>
    <submittedName>
        <fullName evidence="1">Uncharacterized protein</fullName>
    </submittedName>
</protein>
<dbReference type="AlphaFoldDB" id="A0AAI9YI49"/>
<name>A0AAI9YI49_9PEZI</name>
<accession>A0AAI9YI49</accession>
<comment type="caution">
    <text evidence="1">The sequence shown here is derived from an EMBL/GenBank/DDBJ whole genome shotgun (WGS) entry which is preliminary data.</text>
</comment>
<keyword evidence="2" id="KW-1185">Reference proteome</keyword>
<sequence length="148" mass="17180">LEGWPSWLWRQVKVSLTSVSWWGNPREFESRPFQDYPFACRGDIDIHCPMIFLVRFDEFGELRRCVFFWVRTSRIEFRLQKLLVQRNGPVDGAETAQSGFFGYEGPVRTLHWWGRHRQCAVDQPGAVFLRAQATFSPDSSPTVGPGLD</sequence>
<proteinExistence type="predicted"/>
<evidence type="ECO:0000313" key="2">
    <source>
        <dbReference type="Proteomes" id="UP001240678"/>
    </source>
</evidence>
<feature type="non-terminal residue" evidence="1">
    <location>
        <position position="1"/>
    </location>
</feature>
<organism evidence="1 2">
    <name type="scientific">Colletotrichum costaricense</name>
    <dbReference type="NCBI Taxonomy" id="1209916"/>
    <lineage>
        <taxon>Eukaryota</taxon>
        <taxon>Fungi</taxon>
        <taxon>Dikarya</taxon>
        <taxon>Ascomycota</taxon>
        <taxon>Pezizomycotina</taxon>
        <taxon>Sordariomycetes</taxon>
        <taxon>Hypocreomycetidae</taxon>
        <taxon>Glomerellales</taxon>
        <taxon>Glomerellaceae</taxon>
        <taxon>Colletotrichum</taxon>
        <taxon>Colletotrichum acutatum species complex</taxon>
    </lineage>
</organism>
<dbReference type="Proteomes" id="UP001240678">
    <property type="component" value="Unassembled WGS sequence"/>
</dbReference>
<reference evidence="1 2" key="1">
    <citation type="submission" date="2016-10" db="EMBL/GenBank/DDBJ databases">
        <title>The genome sequence of Colletotrichum fioriniae PJ7.</title>
        <authorList>
            <person name="Baroncelli R."/>
        </authorList>
    </citation>
    <scope>NUCLEOTIDE SEQUENCE [LARGE SCALE GENOMIC DNA]</scope>
    <source>
        <strain evidence="1 2">IMI 309622</strain>
    </source>
</reference>
<dbReference type="EMBL" id="MOOE01000022">
    <property type="protein sequence ID" value="KAK1511208.1"/>
    <property type="molecule type" value="Genomic_DNA"/>
</dbReference>
<dbReference type="RefSeq" id="XP_060306297.1">
    <property type="nucleotide sequence ID" value="XM_060463112.1"/>
</dbReference>
<dbReference type="GeneID" id="85346659"/>
<gene>
    <name evidence="1" type="ORF">CCOS01_14970</name>
</gene>
<evidence type="ECO:0000313" key="1">
    <source>
        <dbReference type="EMBL" id="KAK1511208.1"/>
    </source>
</evidence>